<dbReference type="Proteomes" id="UP001602119">
    <property type="component" value="Unassembled WGS sequence"/>
</dbReference>
<feature type="compositionally biased region" description="Low complexity" evidence="2">
    <location>
        <begin position="619"/>
        <end position="636"/>
    </location>
</feature>
<feature type="compositionally biased region" description="Basic and acidic residues" evidence="2">
    <location>
        <begin position="156"/>
        <end position="172"/>
    </location>
</feature>
<comment type="caution">
    <text evidence="6">The sequence shown here is derived from an EMBL/GenBank/DDBJ whole genome shotgun (WGS) entry which is preliminary data.</text>
</comment>
<dbReference type="NCBIfam" id="TIGR00350">
    <property type="entry name" value="lytR_cpsA_psr"/>
    <property type="match status" value="1"/>
</dbReference>
<evidence type="ECO:0000259" key="5">
    <source>
        <dbReference type="Pfam" id="PF13399"/>
    </source>
</evidence>
<feature type="region of interest" description="Disordered" evidence="2">
    <location>
        <begin position="619"/>
        <end position="638"/>
    </location>
</feature>
<name>A0ABW6VIE1_MICFU</name>
<dbReference type="InterPro" id="IPR027381">
    <property type="entry name" value="LytR/CpsA/Psr_C"/>
</dbReference>
<dbReference type="EMBL" id="JBIAXI010000043">
    <property type="protein sequence ID" value="MFF4779131.1"/>
    <property type="molecule type" value="Genomic_DNA"/>
</dbReference>
<dbReference type="PANTHER" id="PTHR33392:SF6">
    <property type="entry name" value="POLYISOPRENYL-TEICHOIC ACID--PEPTIDOGLYCAN TEICHOIC ACID TRANSFERASE TAGU"/>
    <property type="match status" value="1"/>
</dbReference>
<keyword evidence="3" id="KW-0812">Transmembrane</keyword>
<dbReference type="Pfam" id="PF03816">
    <property type="entry name" value="LytR_cpsA_psr"/>
    <property type="match status" value="1"/>
</dbReference>
<proteinExistence type="inferred from homology"/>
<feature type="region of interest" description="Disordered" evidence="2">
    <location>
        <begin position="713"/>
        <end position="737"/>
    </location>
</feature>
<feature type="region of interest" description="Disordered" evidence="2">
    <location>
        <begin position="1"/>
        <end position="293"/>
    </location>
</feature>
<evidence type="ECO:0000256" key="2">
    <source>
        <dbReference type="SAM" id="MobiDB-lite"/>
    </source>
</evidence>
<keyword evidence="7" id="KW-1185">Reference proteome</keyword>
<feature type="compositionally biased region" description="Basic and acidic residues" evidence="2">
    <location>
        <begin position="85"/>
        <end position="97"/>
    </location>
</feature>
<feature type="compositionally biased region" description="Acidic residues" evidence="2">
    <location>
        <begin position="215"/>
        <end position="228"/>
    </location>
</feature>
<feature type="compositionally biased region" description="Basic and acidic residues" evidence="2">
    <location>
        <begin position="62"/>
        <end position="76"/>
    </location>
</feature>
<gene>
    <name evidence="6" type="ORF">ACFY05_40575</name>
</gene>
<sequence length="774" mass="84197">MNDRRQPPDMPTNDQRVWGREDTGPRYVQGDRQDRPDRRDRQPGGPRGRDGRPSRQEGYQDSPRDAYDQDAHDAQRGRRRGGGRTAERPVPQDHGYHDQGYGDPGQRDQRYQEPGHQGQAYQDPGYQDPAHQGQAYQDQGYRDPAGQDRGYQDQAFRQDEYDEPERGPWGEREPDDDYLDDPPKRRWGRRSNVDPWDEPDDEPRRKLWGRRKSDDEDVTTDEGDDGEPDGGRGRAKRGKRGETHEMGADDDAPRRGSRRGGGGDGRPGGPSGGGPGGPSGPGSRRRDSGGAKRGLGVLGWTSIAMTTVLVAGTLTAYKVYRDTFGMIHVGDSTDDLDKTRPVNATGAINVLLVGSDTRSGDNKKYGQHMQNDGERTDTIMLLHIAPNRDGATLVSFPRDSMVLIPECRDVRTKAVVGQHLGMINSAFSSGGMICTRRTIETLTKIPIDHWVKVDFTGFKNIVNALGGIEICLPKDVNDKKAKLVLSKGKHIVKGETALAYVRARYALGDGGDISRIERQQVFISQVVKKATSSGMLTDLRKLQKFIAATADSVTMDDKLNGDALIQIAMSASKLSAKGFKGTKVPWEPYVADKNRVQWKQPAAENLFAGIRGDVEVTASPSPAATASGGATPAAPTVTKPEQVKVQVFNGTNMDGKAKEVAEALAAEGFRVVGVGDARKADGTDQPTTMIRYTGQGWDQAKILSGKLQGEVKPETGKLATGPASPFTPEKTPPKPGRIAGPIIQLVVGADWKGVKIPLQVGDDAVTSETDICKG</sequence>
<reference evidence="6 7" key="1">
    <citation type="submission" date="2024-10" db="EMBL/GenBank/DDBJ databases">
        <title>The Natural Products Discovery Center: Release of the First 8490 Sequenced Strains for Exploring Actinobacteria Biosynthetic Diversity.</title>
        <authorList>
            <person name="Kalkreuter E."/>
            <person name="Kautsar S.A."/>
            <person name="Yang D."/>
            <person name="Bader C.D."/>
            <person name="Teijaro C.N."/>
            <person name="Fluegel L."/>
            <person name="Davis C.M."/>
            <person name="Simpson J.R."/>
            <person name="Lauterbach L."/>
            <person name="Steele A.D."/>
            <person name="Gui C."/>
            <person name="Meng S."/>
            <person name="Li G."/>
            <person name="Viehrig K."/>
            <person name="Ye F."/>
            <person name="Su P."/>
            <person name="Kiefer A.F."/>
            <person name="Nichols A."/>
            <person name="Cepeda A.J."/>
            <person name="Yan W."/>
            <person name="Fan B."/>
            <person name="Jiang Y."/>
            <person name="Adhikari A."/>
            <person name="Zheng C.-J."/>
            <person name="Schuster L."/>
            <person name="Cowan T.M."/>
            <person name="Smanski M.J."/>
            <person name="Chevrette M.G."/>
            <person name="De Carvalho L.P.S."/>
            <person name="Shen B."/>
        </authorList>
    </citation>
    <scope>NUCLEOTIDE SEQUENCE [LARGE SCALE GENOMIC DNA]</scope>
    <source>
        <strain evidence="6 7">NPDC001281</strain>
    </source>
</reference>
<feature type="compositionally biased region" description="Basic and acidic residues" evidence="2">
    <location>
        <begin position="240"/>
        <end position="254"/>
    </location>
</feature>
<keyword evidence="3" id="KW-1133">Transmembrane helix</keyword>
<dbReference type="Pfam" id="PF13399">
    <property type="entry name" value="LytR_C"/>
    <property type="match status" value="1"/>
</dbReference>
<evidence type="ECO:0000313" key="6">
    <source>
        <dbReference type="EMBL" id="MFF4779131.1"/>
    </source>
</evidence>
<feature type="transmembrane region" description="Helical" evidence="3">
    <location>
        <begin position="294"/>
        <end position="317"/>
    </location>
</feature>
<evidence type="ECO:0000256" key="1">
    <source>
        <dbReference type="ARBA" id="ARBA00006068"/>
    </source>
</evidence>
<evidence type="ECO:0000259" key="4">
    <source>
        <dbReference type="Pfam" id="PF03816"/>
    </source>
</evidence>
<dbReference type="Gene3D" id="3.30.70.2390">
    <property type="match status" value="1"/>
</dbReference>
<feature type="domain" description="Cell envelope-related transcriptional attenuator" evidence="4">
    <location>
        <begin position="375"/>
        <end position="531"/>
    </location>
</feature>
<dbReference type="PANTHER" id="PTHR33392">
    <property type="entry name" value="POLYISOPRENYL-TEICHOIC ACID--PEPTIDOGLYCAN TEICHOIC ACID TRANSFERASE TAGU"/>
    <property type="match status" value="1"/>
</dbReference>
<evidence type="ECO:0000256" key="3">
    <source>
        <dbReference type="SAM" id="Phobius"/>
    </source>
</evidence>
<feature type="compositionally biased region" description="Basic and acidic residues" evidence="2">
    <location>
        <begin position="17"/>
        <end position="55"/>
    </location>
</feature>
<feature type="compositionally biased region" description="Gly residues" evidence="2">
    <location>
        <begin position="259"/>
        <end position="280"/>
    </location>
</feature>
<accession>A0ABW6VIE1</accession>
<protein>
    <submittedName>
        <fullName evidence="6">LCP family protein</fullName>
    </submittedName>
</protein>
<comment type="similarity">
    <text evidence="1">Belongs to the LytR/CpsA/Psr (LCP) family.</text>
</comment>
<dbReference type="InterPro" id="IPR050922">
    <property type="entry name" value="LytR/CpsA/Psr_CW_biosynth"/>
</dbReference>
<feature type="domain" description="LytR/CpsA/Psr regulator C-terminal" evidence="5">
    <location>
        <begin position="642"/>
        <end position="751"/>
    </location>
</feature>
<dbReference type="RefSeq" id="WP_387347826.1">
    <property type="nucleotide sequence ID" value="NZ_JBIAXI010000043.1"/>
</dbReference>
<keyword evidence="3" id="KW-0472">Membrane</keyword>
<organism evidence="6 7">
    <name type="scientific">Microtetraspora fusca</name>
    <dbReference type="NCBI Taxonomy" id="1997"/>
    <lineage>
        <taxon>Bacteria</taxon>
        <taxon>Bacillati</taxon>
        <taxon>Actinomycetota</taxon>
        <taxon>Actinomycetes</taxon>
        <taxon>Streptosporangiales</taxon>
        <taxon>Streptosporangiaceae</taxon>
        <taxon>Microtetraspora</taxon>
    </lineage>
</organism>
<dbReference type="InterPro" id="IPR004474">
    <property type="entry name" value="LytR_CpsA_psr"/>
</dbReference>
<dbReference type="Gene3D" id="3.40.630.190">
    <property type="entry name" value="LCP protein"/>
    <property type="match status" value="1"/>
</dbReference>
<evidence type="ECO:0000313" key="7">
    <source>
        <dbReference type="Proteomes" id="UP001602119"/>
    </source>
</evidence>